<dbReference type="InterPro" id="IPR009210">
    <property type="entry name" value="ASCC1"/>
</dbReference>
<comment type="caution">
    <text evidence="2">The sequence shown here is derived from an EMBL/GenBank/DDBJ whole genome shotgun (WGS) entry which is preliminary data.</text>
</comment>
<evidence type="ECO:0000313" key="3">
    <source>
        <dbReference type="Proteomes" id="UP000663846"/>
    </source>
</evidence>
<name>A0A8H2W8M1_9AGAM</name>
<sequence length="161" mass="17758">DIFTIPHAYPKNYWMPRTTPNSPGLGSRSSPLPSSHFLAFPLDTNSYVTRMVGNFQQGLINDKSSIKGFHETIVMDPPRLHITVGEVGLEDESETDDPGRPRRTVSSALALLNSLQPQVSEIIGREKKLEIELDALGVMHLQDSEYAHVLYMGPSVGGNSK</sequence>
<evidence type="ECO:0000313" key="2">
    <source>
        <dbReference type="EMBL" id="CAE6349150.1"/>
    </source>
</evidence>
<reference evidence="2" key="1">
    <citation type="submission" date="2021-01" db="EMBL/GenBank/DDBJ databases">
        <authorList>
            <person name="Kaushik A."/>
        </authorList>
    </citation>
    <scope>NUCLEOTIDE SEQUENCE</scope>
    <source>
        <strain evidence="2">AG1-1C</strain>
    </source>
</reference>
<gene>
    <name evidence="2" type="ORF">RDB_LOCUS9594</name>
</gene>
<proteinExistence type="predicted"/>
<dbReference type="InterPro" id="IPR019510">
    <property type="entry name" value="AKAP7-like_phosphoesterase"/>
</dbReference>
<evidence type="ECO:0000259" key="1">
    <source>
        <dbReference type="Pfam" id="PF10469"/>
    </source>
</evidence>
<dbReference type="Pfam" id="PF10469">
    <property type="entry name" value="AKAP7_NLS"/>
    <property type="match status" value="1"/>
</dbReference>
<dbReference type="Proteomes" id="UP000663846">
    <property type="component" value="Unassembled WGS sequence"/>
</dbReference>
<dbReference type="GO" id="GO:0006307">
    <property type="term" value="P:DNA alkylation repair"/>
    <property type="evidence" value="ECO:0007669"/>
    <property type="project" value="InterPro"/>
</dbReference>
<accession>A0A8H2W8M1</accession>
<dbReference type="PANTHER" id="PTHR13360">
    <property type="entry name" value="ACTIVATING SIGNAL COINTEGRATOR 1 COMPLEX SUBUNIT 1"/>
    <property type="match status" value="1"/>
</dbReference>
<dbReference type="Gene3D" id="3.90.1140.10">
    <property type="entry name" value="Cyclic phosphodiesterase"/>
    <property type="match status" value="1"/>
</dbReference>
<protein>
    <recommendedName>
        <fullName evidence="1">A-kinase anchor protein 7-like phosphoesterase domain-containing protein</fullName>
    </recommendedName>
</protein>
<organism evidence="2 3">
    <name type="scientific">Rhizoctonia solani</name>
    <dbReference type="NCBI Taxonomy" id="456999"/>
    <lineage>
        <taxon>Eukaryota</taxon>
        <taxon>Fungi</taxon>
        <taxon>Dikarya</taxon>
        <taxon>Basidiomycota</taxon>
        <taxon>Agaricomycotina</taxon>
        <taxon>Agaricomycetes</taxon>
        <taxon>Cantharellales</taxon>
        <taxon>Ceratobasidiaceae</taxon>
        <taxon>Rhizoctonia</taxon>
    </lineage>
</organism>
<feature type="domain" description="A-kinase anchor protein 7-like phosphoesterase" evidence="1">
    <location>
        <begin position="35"/>
        <end position="155"/>
    </location>
</feature>
<dbReference type="GO" id="GO:0005634">
    <property type="term" value="C:nucleus"/>
    <property type="evidence" value="ECO:0007669"/>
    <property type="project" value="TreeGrafter"/>
</dbReference>
<feature type="non-terminal residue" evidence="2">
    <location>
        <position position="1"/>
    </location>
</feature>
<dbReference type="AlphaFoldDB" id="A0A8H2W8M1"/>
<dbReference type="GO" id="GO:0006355">
    <property type="term" value="P:regulation of DNA-templated transcription"/>
    <property type="evidence" value="ECO:0007669"/>
    <property type="project" value="TreeGrafter"/>
</dbReference>
<dbReference type="PANTHER" id="PTHR13360:SF1">
    <property type="entry name" value="ACTIVATING SIGNAL COINTEGRATOR 1 COMPLEX SUBUNIT 1"/>
    <property type="match status" value="1"/>
</dbReference>
<dbReference type="EMBL" id="CAJMWS010000050">
    <property type="protein sequence ID" value="CAE6349150.1"/>
    <property type="molecule type" value="Genomic_DNA"/>
</dbReference>